<name>A0A918MRB9_9ACTN</name>
<keyword evidence="3" id="KW-1185">Reference proteome</keyword>
<evidence type="ECO:0000256" key="1">
    <source>
        <dbReference type="SAM" id="MobiDB-lite"/>
    </source>
</evidence>
<sequence>MVIVACALLPIVAVLLYGMDRVEDWLTRTPRPPRHARTRHLRLIDGGRQDSLTRPHACRRRSDAA</sequence>
<reference evidence="2" key="1">
    <citation type="journal article" date="2014" name="Int. J. Syst. Evol. Microbiol.">
        <title>Complete genome sequence of Corynebacterium casei LMG S-19264T (=DSM 44701T), isolated from a smear-ripened cheese.</title>
        <authorList>
            <consortium name="US DOE Joint Genome Institute (JGI-PGF)"/>
            <person name="Walter F."/>
            <person name="Albersmeier A."/>
            <person name="Kalinowski J."/>
            <person name="Ruckert C."/>
        </authorList>
    </citation>
    <scope>NUCLEOTIDE SEQUENCE</scope>
    <source>
        <strain evidence="2">JCM 4490</strain>
    </source>
</reference>
<feature type="region of interest" description="Disordered" evidence="1">
    <location>
        <begin position="29"/>
        <end position="65"/>
    </location>
</feature>
<dbReference type="Proteomes" id="UP000620224">
    <property type="component" value="Unassembled WGS sequence"/>
</dbReference>
<comment type="caution">
    <text evidence="2">The sequence shown here is derived from an EMBL/GenBank/DDBJ whole genome shotgun (WGS) entry which is preliminary data.</text>
</comment>
<protein>
    <submittedName>
        <fullName evidence="2">Uncharacterized protein</fullName>
    </submittedName>
</protein>
<gene>
    <name evidence="2" type="ORF">GCM10010503_38470</name>
</gene>
<feature type="compositionally biased region" description="Basic residues" evidence="1">
    <location>
        <begin position="31"/>
        <end position="41"/>
    </location>
</feature>
<evidence type="ECO:0000313" key="2">
    <source>
        <dbReference type="EMBL" id="GGW57432.1"/>
    </source>
</evidence>
<proteinExistence type="predicted"/>
<accession>A0A918MRB9</accession>
<dbReference type="AlphaFoldDB" id="A0A918MRB9"/>
<feature type="compositionally biased region" description="Basic and acidic residues" evidence="1">
    <location>
        <begin position="42"/>
        <end position="53"/>
    </location>
</feature>
<reference evidence="2" key="2">
    <citation type="submission" date="2020-09" db="EMBL/GenBank/DDBJ databases">
        <authorList>
            <person name="Sun Q."/>
            <person name="Ohkuma M."/>
        </authorList>
    </citation>
    <scope>NUCLEOTIDE SEQUENCE</scope>
    <source>
        <strain evidence="2">JCM 4490</strain>
    </source>
</reference>
<evidence type="ECO:0000313" key="3">
    <source>
        <dbReference type="Proteomes" id="UP000620224"/>
    </source>
</evidence>
<dbReference type="EMBL" id="BMUE01000007">
    <property type="protein sequence ID" value="GGW57432.1"/>
    <property type="molecule type" value="Genomic_DNA"/>
</dbReference>
<organism evidence="2 3">
    <name type="scientific">Streptomyces lucensis JCM 4490</name>
    <dbReference type="NCBI Taxonomy" id="1306176"/>
    <lineage>
        <taxon>Bacteria</taxon>
        <taxon>Bacillati</taxon>
        <taxon>Actinomycetota</taxon>
        <taxon>Actinomycetes</taxon>
        <taxon>Kitasatosporales</taxon>
        <taxon>Streptomycetaceae</taxon>
        <taxon>Streptomyces</taxon>
    </lineage>
</organism>